<dbReference type="Pfam" id="PF00575">
    <property type="entry name" value="S1"/>
    <property type="match status" value="3"/>
</dbReference>
<dbReference type="GO" id="GO:0005524">
    <property type="term" value="F:ATP binding"/>
    <property type="evidence" value="ECO:0007669"/>
    <property type="project" value="UniProtKB-UniRule"/>
</dbReference>
<dbReference type="GO" id="GO:0005737">
    <property type="term" value="C:cytoplasm"/>
    <property type="evidence" value="ECO:0007669"/>
    <property type="project" value="UniProtKB-ARBA"/>
</dbReference>
<dbReference type="InterPro" id="IPR050437">
    <property type="entry name" value="Ribos_protein_bS1-like"/>
</dbReference>
<proteinExistence type="inferred from homology"/>
<dbReference type="PANTHER" id="PTHR10724">
    <property type="entry name" value="30S RIBOSOMAL PROTEIN S1"/>
    <property type="match status" value="1"/>
</dbReference>
<dbReference type="CDD" id="cd05692">
    <property type="entry name" value="S1_RPS1_repeat_hs4"/>
    <property type="match status" value="1"/>
</dbReference>
<dbReference type="CDD" id="cd04465">
    <property type="entry name" value="S1_RPS1_repeat_ec2_hs2"/>
    <property type="match status" value="1"/>
</dbReference>
<feature type="binding site" evidence="4">
    <location>
        <position position="233"/>
    </location>
    <ligand>
        <name>ATP</name>
        <dbReference type="ChEBI" id="CHEBI:30616"/>
    </ligand>
</feature>
<dbReference type="SMART" id="SM00316">
    <property type="entry name" value="S1"/>
    <property type="match status" value="3"/>
</dbReference>
<dbReference type="GO" id="GO:0003735">
    <property type="term" value="F:structural constituent of ribosome"/>
    <property type="evidence" value="ECO:0007669"/>
    <property type="project" value="TreeGrafter"/>
</dbReference>
<keyword evidence="3" id="KW-0687">Ribonucleoprotein</keyword>
<name>A0A9D9I1T8_9FIRM</name>
<feature type="domain" description="S1 motif" evidence="5">
    <location>
        <begin position="21"/>
        <end position="89"/>
    </location>
</feature>
<reference evidence="6" key="2">
    <citation type="journal article" date="2021" name="PeerJ">
        <title>Extensive microbial diversity within the chicken gut microbiome revealed by metagenomics and culture.</title>
        <authorList>
            <person name="Gilroy R."/>
            <person name="Ravi A."/>
            <person name="Getino M."/>
            <person name="Pursley I."/>
            <person name="Horton D.L."/>
            <person name="Alikhan N.F."/>
            <person name="Baker D."/>
            <person name="Gharbi K."/>
            <person name="Hall N."/>
            <person name="Watson M."/>
            <person name="Adriaenssens E.M."/>
            <person name="Foster-Nyarko E."/>
            <person name="Jarju S."/>
            <person name="Secka A."/>
            <person name="Antonio M."/>
            <person name="Oren A."/>
            <person name="Chaudhuri R.R."/>
            <person name="La Ragione R."/>
            <person name="Hildebrand F."/>
            <person name="Pallen M.J."/>
        </authorList>
    </citation>
    <scope>NUCLEOTIDE SEQUENCE</scope>
    <source>
        <strain evidence="6">E3-2379</strain>
    </source>
</reference>
<dbReference type="InterPro" id="IPR035104">
    <property type="entry name" value="Ribosomal_protein_S1-like"/>
</dbReference>
<dbReference type="Gene3D" id="2.40.50.140">
    <property type="entry name" value="Nucleic acid-binding proteins"/>
    <property type="match status" value="3"/>
</dbReference>
<dbReference type="CDD" id="cd05687">
    <property type="entry name" value="S1_RPS1_repeat_ec1_hs1"/>
    <property type="match status" value="1"/>
</dbReference>
<reference evidence="6" key="1">
    <citation type="submission" date="2020-10" db="EMBL/GenBank/DDBJ databases">
        <authorList>
            <person name="Gilroy R."/>
        </authorList>
    </citation>
    <scope>NUCLEOTIDE SEQUENCE</scope>
    <source>
        <strain evidence="6">E3-2379</strain>
    </source>
</reference>
<evidence type="ECO:0000256" key="1">
    <source>
        <dbReference type="ARBA" id="ARBA00006767"/>
    </source>
</evidence>
<evidence type="ECO:0000256" key="4">
    <source>
        <dbReference type="PROSITE-ProRule" id="PRU10141"/>
    </source>
</evidence>
<dbReference type="GO" id="GO:0003729">
    <property type="term" value="F:mRNA binding"/>
    <property type="evidence" value="ECO:0007669"/>
    <property type="project" value="TreeGrafter"/>
</dbReference>
<evidence type="ECO:0000256" key="2">
    <source>
        <dbReference type="ARBA" id="ARBA00022980"/>
    </source>
</evidence>
<sequence length="297" mass="32472">MESMADFEQELNASFRKISEGDLVTGTVIGVKESEVIVDFKYYTAGIIPTTELSNDPDFSINSIQEGDAITATVIRLDDGEGNLLLSLKEATNVLAWKKLENYLEEKTILSVKISDAVNAGVIAYVEGVRGFIPASQLTTSYVEHLEDWIGKTIDVQVITIEQEGNRLVLSGKEVAKAKEEEELQHKISHIVPGTVVEGTVETLMPYGAFVSLGNGLSGLVHISQICQKRIKKPSEVLKEGQTVKVKILNTDNGKISLSMKALEDEMIETEVEEVFDLPESEATTTSLGDLLKGLKL</sequence>
<dbReference type="FunFam" id="2.40.50.140:FF:000051">
    <property type="entry name" value="RNA-binding transcriptional accessory protein"/>
    <property type="match status" value="1"/>
</dbReference>
<dbReference type="SUPFAM" id="SSF50249">
    <property type="entry name" value="Nucleic acid-binding proteins"/>
    <property type="match status" value="3"/>
</dbReference>
<dbReference type="AlphaFoldDB" id="A0A9D9I1T8"/>
<evidence type="ECO:0000313" key="6">
    <source>
        <dbReference type="EMBL" id="MBO8464272.1"/>
    </source>
</evidence>
<evidence type="ECO:0000256" key="3">
    <source>
        <dbReference type="ARBA" id="ARBA00023274"/>
    </source>
</evidence>
<dbReference type="InterPro" id="IPR017441">
    <property type="entry name" value="Protein_kinase_ATP_BS"/>
</dbReference>
<dbReference type="PROSITE" id="PS50126">
    <property type="entry name" value="S1"/>
    <property type="match status" value="3"/>
</dbReference>
<accession>A0A9D9I1T8</accession>
<dbReference type="EMBL" id="JADIML010000290">
    <property type="protein sequence ID" value="MBO8464272.1"/>
    <property type="molecule type" value="Genomic_DNA"/>
</dbReference>
<feature type="domain" description="S1 motif" evidence="5">
    <location>
        <begin position="194"/>
        <end position="261"/>
    </location>
</feature>
<comment type="caution">
    <text evidence="6">The sequence shown here is derived from an EMBL/GenBank/DDBJ whole genome shotgun (WGS) entry which is preliminary data.</text>
</comment>
<dbReference type="GO" id="GO:0006412">
    <property type="term" value="P:translation"/>
    <property type="evidence" value="ECO:0007669"/>
    <property type="project" value="TreeGrafter"/>
</dbReference>
<protein>
    <submittedName>
        <fullName evidence="6">S1 RNA-binding domain-containing protein</fullName>
    </submittedName>
</protein>
<feature type="domain" description="S1 motif" evidence="5">
    <location>
        <begin position="107"/>
        <end position="173"/>
    </location>
</feature>
<dbReference type="InterPro" id="IPR003029">
    <property type="entry name" value="S1_domain"/>
</dbReference>
<comment type="similarity">
    <text evidence="1">Belongs to the bacterial ribosomal protein bS1 family.</text>
</comment>
<dbReference type="Proteomes" id="UP000823618">
    <property type="component" value="Unassembled WGS sequence"/>
</dbReference>
<gene>
    <name evidence="6" type="ORF">IAC13_10105</name>
</gene>
<dbReference type="PROSITE" id="PS00107">
    <property type="entry name" value="PROTEIN_KINASE_ATP"/>
    <property type="match status" value="1"/>
</dbReference>
<dbReference type="PRINTS" id="PR00681">
    <property type="entry name" value="RIBOSOMALS1"/>
</dbReference>
<keyword evidence="2" id="KW-0689">Ribosomal protein</keyword>
<keyword evidence="4" id="KW-0067">ATP-binding</keyword>
<evidence type="ECO:0000259" key="5">
    <source>
        <dbReference type="PROSITE" id="PS50126"/>
    </source>
</evidence>
<keyword evidence="4" id="KW-0547">Nucleotide-binding</keyword>
<dbReference type="InterPro" id="IPR012340">
    <property type="entry name" value="NA-bd_OB-fold"/>
</dbReference>
<organism evidence="6 7">
    <name type="scientific">Candidatus Scybalomonas excrementavium</name>
    <dbReference type="NCBI Taxonomy" id="2840943"/>
    <lineage>
        <taxon>Bacteria</taxon>
        <taxon>Bacillati</taxon>
        <taxon>Bacillota</taxon>
        <taxon>Clostridia</taxon>
        <taxon>Lachnospirales</taxon>
        <taxon>Lachnospiraceae</taxon>
        <taxon>Lachnospiraceae incertae sedis</taxon>
        <taxon>Candidatus Scybalomonas</taxon>
    </lineage>
</organism>
<dbReference type="PANTHER" id="PTHR10724:SF7">
    <property type="entry name" value="SMALL RIBOSOMAL SUBUNIT PROTEIN BS1C"/>
    <property type="match status" value="1"/>
</dbReference>
<evidence type="ECO:0000313" key="7">
    <source>
        <dbReference type="Proteomes" id="UP000823618"/>
    </source>
</evidence>